<dbReference type="PANTHER" id="PTHR32089:SF114">
    <property type="entry name" value="METHYL-ACCEPTING CHEMOTAXIS PROTEIN MCPB"/>
    <property type="match status" value="1"/>
</dbReference>
<evidence type="ECO:0000256" key="4">
    <source>
        <dbReference type="SAM" id="Phobius"/>
    </source>
</evidence>
<evidence type="ECO:0000259" key="5">
    <source>
        <dbReference type="PROSITE" id="PS50111"/>
    </source>
</evidence>
<reference evidence="6 7" key="1">
    <citation type="submission" date="2020-07" db="EMBL/GenBank/DDBJ databases">
        <title>Complete genome sequence of Chitinibacter sp. 2T18.</title>
        <authorList>
            <person name="Bae J.-W."/>
            <person name="Choi J.-W."/>
        </authorList>
    </citation>
    <scope>NUCLEOTIDE SEQUENCE [LARGE SCALE GENOMIC DNA]</scope>
    <source>
        <strain evidence="6 7">2T18</strain>
    </source>
</reference>
<dbReference type="EMBL" id="CP058627">
    <property type="protein sequence ID" value="QLG89316.1"/>
    <property type="molecule type" value="Genomic_DNA"/>
</dbReference>
<comment type="similarity">
    <text evidence="2">Belongs to the methyl-accepting chemotaxis (MCP) protein family.</text>
</comment>
<dbReference type="AlphaFoldDB" id="A0A7H9BLR9"/>
<evidence type="ECO:0000313" key="6">
    <source>
        <dbReference type="EMBL" id="QLG89316.1"/>
    </source>
</evidence>
<dbReference type="PANTHER" id="PTHR32089">
    <property type="entry name" value="METHYL-ACCEPTING CHEMOTAXIS PROTEIN MCPB"/>
    <property type="match status" value="1"/>
</dbReference>
<gene>
    <name evidence="6" type="ORF">HQ393_14275</name>
</gene>
<dbReference type="GO" id="GO:0006935">
    <property type="term" value="P:chemotaxis"/>
    <property type="evidence" value="ECO:0007669"/>
    <property type="project" value="InterPro"/>
</dbReference>
<keyword evidence="4" id="KW-0812">Transmembrane</keyword>
<feature type="transmembrane region" description="Helical" evidence="4">
    <location>
        <begin position="7"/>
        <end position="24"/>
    </location>
</feature>
<keyword evidence="1 3" id="KW-0807">Transducer</keyword>
<evidence type="ECO:0000256" key="3">
    <source>
        <dbReference type="PROSITE-ProRule" id="PRU00284"/>
    </source>
</evidence>
<feature type="domain" description="Methyl-accepting transducer" evidence="5">
    <location>
        <begin position="93"/>
        <end position="267"/>
    </location>
</feature>
<dbReference type="InterPro" id="IPR004090">
    <property type="entry name" value="Chemotax_Me-accpt_rcpt"/>
</dbReference>
<accession>A0A7H9BLR9</accession>
<dbReference type="SMART" id="SM00283">
    <property type="entry name" value="MA"/>
    <property type="match status" value="1"/>
</dbReference>
<protein>
    <submittedName>
        <fullName evidence="6">Chemotaxis protein</fullName>
    </submittedName>
</protein>
<dbReference type="InterPro" id="IPR004089">
    <property type="entry name" value="MCPsignal_dom"/>
</dbReference>
<dbReference type="Gene3D" id="1.10.287.950">
    <property type="entry name" value="Methyl-accepting chemotaxis protein"/>
    <property type="match status" value="1"/>
</dbReference>
<dbReference type="PROSITE" id="PS50111">
    <property type="entry name" value="CHEMOTAXIS_TRANSDUC_2"/>
    <property type="match status" value="1"/>
</dbReference>
<name>A0A7H9BLR9_9NEIS</name>
<evidence type="ECO:0000256" key="1">
    <source>
        <dbReference type="ARBA" id="ARBA00023224"/>
    </source>
</evidence>
<keyword evidence="4" id="KW-1133">Transmembrane helix</keyword>
<dbReference type="Pfam" id="PF00015">
    <property type="entry name" value="MCPsignal"/>
    <property type="match status" value="1"/>
</dbReference>
<dbReference type="SUPFAM" id="SSF58104">
    <property type="entry name" value="Methyl-accepting chemotaxis protein (MCP) signaling domain"/>
    <property type="match status" value="1"/>
</dbReference>
<dbReference type="PRINTS" id="PR00260">
    <property type="entry name" value="CHEMTRNSDUCR"/>
</dbReference>
<sequence>MSRNRTILGAGAALGIVQLIILLVGNTHWAIALACSLAVIGLAVWAAQGEAPIQTETRLSPEPNPLDEFAKRWQGLLVDVIPVWQRNLETSRQQTENAVGNLASRFSGINQQLNNAVRISSGGHGGQSEIQQIIANAKTELSAIIDSLNQALQGRETMINEIKGLASFTGELKQMATSVSAIANQTNLLALNAAIEAARAGESGRGFAVVADEVRKLSNLSGDTGKHITAKVELINQAMQNTLNMTSHLAQEENQIIHSAESVIQGVIANFHHAAAALNDNVAMLEAESRAVNHEVEDVLVNLQFQDRVSQIQGHVLANMHKLHEQLLQSDLNRAQFTLPDRSQWLSDLERTYTTLEQKALHHGQSASTGNTPAASVDFF</sequence>
<dbReference type="GO" id="GO:0004888">
    <property type="term" value="F:transmembrane signaling receptor activity"/>
    <property type="evidence" value="ECO:0007669"/>
    <property type="project" value="InterPro"/>
</dbReference>
<dbReference type="PROSITE" id="PS51257">
    <property type="entry name" value="PROKAR_LIPOPROTEIN"/>
    <property type="match status" value="1"/>
</dbReference>
<dbReference type="Proteomes" id="UP000509597">
    <property type="component" value="Chromosome"/>
</dbReference>
<organism evidence="6 7">
    <name type="scientific">Chitinibacter bivalviorum</name>
    <dbReference type="NCBI Taxonomy" id="2739434"/>
    <lineage>
        <taxon>Bacteria</taxon>
        <taxon>Pseudomonadati</taxon>
        <taxon>Pseudomonadota</taxon>
        <taxon>Betaproteobacteria</taxon>
        <taxon>Neisseriales</taxon>
        <taxon>Chitinibacteraceae</taxon>
        <taxon>Chitinibacter</taxon>
    </lineage>
</organism>
<dbReference type="GO" id="GO:0016020">
    <property type="term" value="C:membrane"/>
    <property type="evidence" value="ECO:0007669"/>
    <property type="project" value="InterPro"/>
</dbReference>
<keyword evidence="4" id="KW-0472">Membrane</keyword>
<dbReference type="KEGG" id="chiz:HQ393_14275"/>
<evidence type="ECO:0000313" key="7">
    <source>
        <dbReference type="Proteomes" id="UP000509597"/>
    </source>
</evidence>
<keyword evidence="7" id="KW-1185">Reference proteome</keyword>
<dbReference type="GO" id="GO:0007165">
    <property type="term" value="P:signal transduction"/>
    <property type="evidence" value="ECO:0007669"/>
    <property type="project" value="UniProtKB-KW"/>
</dbReference>
<proteinExistence type="inferred from homology"/>
<evidence type="ECO:0000256" key="2">
    <source>
        <dbReference type="ARBA" id="ARBA00029447"/>
    </source>
</evidence>